<organism evidence="3 4">
    <name type="scientific">Metarhizium guizhouense (strain ARSEF 977)</name>
    <dbReference type="NCBI Taxonomy" id="1276136"/>
    <lineage>
        <taxon>Eukaryota</taxon>
        <taxon>Fungi</taxon>
        <taxon>Dikarya</taxon>
        <taxon>Ascomycota</taxon>
        <taxon>Pezizomycotina</taxon>
        <taxon>Sordariomycetes</taxon>
        <taxon>Hypocreomycetidae</taxon>
        <taxon>Hypocreales</taxon>
        <taxon>Clavicipitaceae</taxon>
        <taxon>Metarhizium</taxon>
    </lineage>
</organism>
<gene>
    <name evidence="3" type="ORF">MGU_11312</name>
</gene>
<dbReference type="Proteomes" id="UP000031192">
    <property type="component" value="Unassembled WGS sequence"/>
</dbReference>
<dbReference type="AlphaFoldDB" id="A0A0B4HPF9"/>
<keyword evidence="2" id="KW-0732">Signal</keyword>
<feature type="signal peptide" evidence="2">
    <location>
        <begin position="1"/>
        <end position="17"/>
    </location>
</feature>
<reference evidence="3 4" key="1">
    <citation type="journal article" date="2014" name="Proc. Natl. Acad. Sci. U.S.A.">
        <title>Trajectory and genomic determinants of fungal-pathogen speciation and host adaptation.</title>
        <authorList>
            <person name="Hu X."/>
            <person name="Xiao G."/>
            <person name="Zheng P."/>
            <person name="Shang Y."/>
            <person name="Su Y."/>
            <person name="Zhang X."/>
            <person name="Liu X."/>
            <person name="Zhan S."/>
            <person name="St Leger R.J."/>
            <person name="Wang C."/>
        </authorList>
    </citation>
    <scope>NUCLEOTIDE SEQUENCE [LARGE SCALE GENOMIC DNA]</scope>
    <source>
        <strain evidence="3 4">ARSEF 977</strain>
    </source>
</reference>
<feature type="chain" id="PRO_5002090858" evidence="2">
    <location>
        <begin position="18"/>
        <end position="196"/>
    </location>
</feature>
<dbReference type="EMBL" id="AZNH01000164">
    <property type="protein sequence ID" value="KID81319.1"/>
    <property type="molecule type" value="Genomic_DNA"/>
</dbReference>
<sequence>MKTTPLLLASLACLTIAGPIRERQNTPSWTPTKALPQAPSQNEKSTAEKKDQLCAGFDNDDACKSVAKACSKELKDKNQPQDWSSLIRCVDRRRPRAVNVNPGINAAALATETSKPAPANTAGGSLKPFKNPASSAVDLAMLCGANGAFIDGFTDERRRSENCVGTERFCKEAFYEGTEETFASPEECLASRQPVN</sequence>
<name>A0A0B4HPF9_METGA</name>
<comment type="caution">
    <text evidence="3">The sequence shown here is derived from an EMBL/GenBank/DDBJ whole genome shotgun (WGS) entry which is preliminary data.</text>
</comment>
<evidence type="ECO:0000313" key="4">
    <source>
        <dbReference type="Proteomes" id="UP000031192"/>
    </source>
</evidence>
<feature type="region of interest" description="Disordered" evidence="1">
    <location>
        <begin position="22"/>
        <end position="51"/>
    </location>
</feature>
<accession>A0A0B4HPF9</accession>
<proteinExistence type="predicted"/>
<evidence type="ECO:0000256" key="2">
    <source>
        <dbReference type="SAM" id="SignalP"/>
    </source>
</evidence>
<evidence type="ECO:0000256" key="1">
    <source>
        <dbReference type="SAM" id="MobiDB-lite"/>
    </source>
</evidence>
<dbReference type="HOGENOM" id="CLU_114626_0_0_1"/>
<keyword evidence="4" id="KW-1185">Reference proteome</keyword>
<dbReference type="OrthoDB" id="4943390at2759"/>
<evidence type="ECO:0000313" key="3">
    <source>
        <dbReference type="EMBL" id="KID81319.1"/>
    </source>
</evidence>
<protein>
    <submittedName>
        <fullName evidence="3">Uncharacterized protein</fullName>
    </submittedName>
</protein>